<evidence type="ECO:0000313" key="3">
    <source>
        <dbReference type="EMBL" id="GLX77003.1"/>
    </source>
</evidence>
<dbReference type="RefSeq" id="WP_284242824.1">
    <property type="nucleotide sequence ID" value="NZ_BSST01000001.1"/>
</dbReference>
<evidence type="ECO:0000259" key="2">
    <source>
        <dbReference type="Pfam" id="PF07969"/>
    </source>
</evidence>
<dbReference type="PANTHER" id="PTHR22642:SF2">
    <property type="entry name" value="PROTEIN LONG AFTER FAR-RED 3"/>
    <property type="match status" value="1"/>
</dbReference>
<protein>
    <submittedName>
        <fullName evidence="3">Urease</fullName>
    </submittedName>
</protein>
<accession>A0ABQ6GLX6</accession>
<proteinExistence type="predicted"/>
<dbReference type="Gene3D" id="3.20.20.140">
    <property type="entry name" value="Metal-dependent hydrolases"/>
    <property type="match status" value="1"/>
</dbReference>
<dbReference type="CDD" id="cd01300">
    <property type="entry name" value="YtcJ_like"/>
    <property type="match status" value="1"/>
</dbReference>
<evidence type="ECO:0000256" key="1">
    <source>
        <dbReference type="SAM" id="SignalP"/>
    </source>
</evidence>
<dbReference type="EMBL" id="BSST01000001">
    <property type="protein sequence ID" value="GLX77003.1"/>
    <property type="molecule type" value="Genomic_DNA"/>
</dbReference>
<dbReference type="InterPro" id="IPR032466">
    <property type="entry name" value="Metal_Hydrolase"/>
</dbReference>
<feature type="chain" id="PRO_5045082664" evidence="1">
    <location>
        <begin position="23"/>
        <end position="579"/>
    </location>
</feature>
<dbReference type="PROSITE" id="PS51257">
    <property type="entry name" value="PROKAR_LIPOPROTEIN"/>
    <property type="match status" value="1"/>
</dbReference>
<comment type="caution">
    <text evidence="3">The sequence shown here is derived from an EMBL/GenBank/DDBJ whole genome shotgun (WGS) entry which is preliminary data.</text>
</comment>
<feature type="signal peptide" evidence="1">
    <location>
        <begin position="1"/>
        <end position="22"/>
    </location>
</feature>
<evidence type="ECO:0000313" key="4">
    <source>
        <dbReference type="Proteomes" id="UP001157186"/>
    </source>
</evidence>
<feature type="domain" description="Amidohydrolase 3" evidence="2">
    <location>
        <begin position="96"/>
        <end position="577"/>
    </location>
</feature>
<dbReference type="PANTHER" id="PTHR22642">
    <property type="entry name" value="IMIDAZOLONEPROPIONASE"/>
    <property type="match status" value="1"/>
</dbReference>
<dbReference type="SUPFAM" id="SSF51556">
    <property type="entry name" value="Metallo-dependent hydrolases"/>
    <property type="match status" value="1"/>
</dbReference>
<dbReference type="Gene3D" id="2.30.40.10">
    <property type="entry name" value="Urease, subunit C, domain 1"/>
    <property type="match status" value="1"/>
</dbReference>
<dbReference type="Proteomes" id="UP001157186">
    <property type="component" value="Unassembled WGS sequence"/>
</dbReference>
<dbReference type="InterPro" id="IPR033932">
    <property type="entry name" value="YtcJ-like"/>
</dbReference>
<keyword evidence="1" id="KW-0732">Signal</keyword>
<keyword evidence="4" id="KW-1185">Reference proteome</keyword>
<dbReference type="InterPro" id="IPR013108">
    <property type="entry name" value="Amidohydro_3"/>
</dbReference>
<gene>
    <name evidence="3" type="ORF">tinsulaeT_03430</name>
</gene>
<reference evidence="3 4" key="1">
    <citation type="submission" date="2023-03" db="EMBL/GenBank/DDBJ databases">
        <title>Draft genome sequence of Thalassotalea insulae KCTC 62186T.</title>
        <authorList>
            <person name="Sawabe T."/>
        </authorList>
    </citation>
    <scope>NUCLEOTIDE SEQUENCE [LARGE SCALE GENOMIC DNA]</scope>
    <source>
        <strain evidence="3 4">KCTC 62186</strain>
    </source>
</reference>
<organism evidence="3 4">
    <name type="scientific">Thalassotalea insulae</name>
    <dbReference type="NCBI Taxonomy" id="2056778"/>
    <lineage>
        <taxon>Bacteria</taxon>
        <taxon>Pseudomonadati</taxon>
        <taxon>Pseudomonadota</taxon>
        <taxon>Gammaproteobacteria</taxon>
        <taxon>Alteromonadales</taxon>
        <taxon>Colwelliaceae</taxon>
        <taxon>Thalassotalea</taxon>
    </lineage>
</organism>
<sequence length="579" mass="63501">MTKHIKQALAIISLLLMISVFGCGSSANRATEPATTQTPDNTNQTDIATLVFNNGKIYTVNPQQEWAESIAIKGNEIIFVGSNSDVTPYINSSTSVIDLAGKMMMPGFHDVHMHPIESASENTHFSIDFDETNPENYIDIISKAAFENPDADWLIGYGHSIFTLLESARSPLAILDEAVPDRPVIIMEQTSHSMWVNSVALAMAGIDKNTPHPTGGRILKDEATGALNGILIDNAGNIVMDIAMAPTSESLQNDYDGLVNYTLPELAKHGITSISDARSFWQRDDHKTWLKAQAQDALTARVSVGLWAYPQADDEQQIEDLKALYTNDADSLLKFNQIKLYSDGIIINATSAMLAAYDIDLLGIPENKGLNYFSQQRIEKYLTALEPVGFDFHMHAIGDRGIREALNAVENAGSSQGRHRLTHVEIVDSADISRFAKLNVTADAQVAGNFTNPENWHENDELIGAIRADNAVPIKSLDAAGARVTLSSDWNVSSLNPFIGLQNAVTRAPQELTLTKAIQAYTINSAYVMRQEQKVGTIEAGKLADLIVLDRNLFAIDEHTINQTQVLMTVFDGEIIYQQ</sequence>
<dbReference type="Pfam" id="PF07969">
    <property type="entry name" value="Amidohydro_3"/>
    <property type="match status" value="1"/>
</dbReference>
<name>A0ABQ6GLX6_9GAMM</name>
<dbReference type="Gene3D" id="3.10.310.70">
    <property type="match status" value="1"/>
</dbReference>
<dbReference type="InterPro" id="IPR011059">
    <property type="entry name" value="Metal-dep_hydrolase_composite"/>
</dbReference>
<dbReference type="SUPFAM" id="SSF51338">
    <property type="entry name" value="Composite domain of metallo-dependent hydrolases"/>
    <property type="match status" value="1"/>
</dbReference>